<dbReference type="AlphaFoldDB" id="E4QE18"/>
<sequence>MESEVYRIEIPIIVDDESEKPIEEASRRISRFEKSAEKTNKMIRQYFQQIAKMKIEPYMKIRDNLTSSVIKADRLLKKLDLEKASPIITAQDRVSAVIARINAMIDAMSKGKIDVIAEMKGPLADEVVKAKAALSELNNIKTGPIAELRGELFSQLTKAMSELKNVDKLIVEPKATLKDEISLKLREIRKQLPLLTQKAWTVTLKAKDEVTGVFKKVTNALRSPLAMVGLGVGVGSAVYDSFKKAIDFEAQMSSVKALTGISNQELTKMQMLAIKMGAKTKYSALEAAQGIEELLKAGLSVKQVMSGGLEAALNLAAAGDLELADAAEIMSTAMNAFRGDAISAAQAANILAGTANASATSVQELRYSLAMVSAVASNIGMSFRDVNAALGIFANNGLKGSDAGTSLKTMLMNLIPQTKQQVEMFKRLGLITKNGTSAFFDAHGRLKSLEEIAGLLRSRLKGLTEAQRMAALEIMFGSDAIRAANILYREGAEGVRKFINEMSKVTALDVAKEKMNNAAGAIEQFRGAIETLQISALMPTMPLIRKFALWAADMAERYTPRVTKEIEKMTKGIEDYWNSLKRNERFRKLDFQGKINFVIEDLSAKFGKWFDKKAAPLVTKYGDLLGRGMIDGLLKGTTAAITSSPLLNFLLAGYIASKVPGPLSVKVTVAIGVVFLGQAGKVINWLMENSPINPENKRIIEENKKVQETAKQWKKEAEKGKVPLPNTAITKPKKSITQRILEPFRNIQRWIRGYSTGGILTRPHIGMVAENGPEAIIPLSADKRNRALALWTETGRILGVQHYTEDSLLGRIPVLSAPNSVVINAPVYLNFDLQGLIGSVVFENKNEIEKNIDALCDKIGEALKDVFNNIPKKK</sequence>
<accession>E4QE18</accession>
<reference key="1">
    <citation type="submission" date="2010-09" db="EMBL/GenBank/DDBJ databases">
        <title>Complete sequence of Caldicellulosiruptor hydrothermalis 108.</title>
        <authorList>
            <consortium name="US DOE Joint Genome Institute"/>
            <person name="Lucas S."/>
            <person name="Copeland A."/>
            <person name="Lapidus A."/>
            <person name="Cheng J.-F."/>
            <person name="Bruce D."/>
            <person name="Goodwin L."/>
            <person name="Pitluck S."/>
            <person name="Davenport K."/>
            <person name="Detter J.C."/>
            <person name="Han C."/>
            <person name="Tapia R."/>
            <person name="Land M."/>
            <person name="Hauser L."/>
            <person name="Chang Y.-J."/>
            <person name="Jeffries C."/>
            <person name="Kyrpides N."/>
            <person name="Ivanova N."/>
            <person name="Mikhailova N."/>
            <person name="Blumer-Schuette S.E."/>
            <person name="Kelly R.M."/>
            <person name="Woyke T."/>
        </authorList>
    </citation>
    <scope>NUCLEOTIDE SEQUENCE</scope>
    <source>
        <strain>108</strain>
    </source>
</reference>
<evidence type="ECO:0000313" key="3">
    <source>
        <dbReference type="EMBL" id="ADQ06512.1"/>
    </source>
</evidence>
<evidence type="ECO:0000256" key="1">
    <source>
        <dbReference type="ARBA" id="ARBA00022612"/>
    </source>
</evidence>
<dbReference type="eggNOG" id="COG5283">
    <property type="taxonomic scope" value="Bacteria"/>
</dbReference>
<dbReference type="KEGG" id="chd:Calhy_0775"/>
<dbReference type="Pfam" id="PF10145">
    <property type="entry name" value="PhageMin_Tail"/>
    <property type="match status" value="1"/>
</dbReference>
<dbReference type="HOGENOM" id="CLU_328652_0_0_9"/>
<dbReference type="PANTHER" id="PTHR37813">
    <property type="entry name" value="FELS-2 PROPHAGE PROTEIN"/>
    <property type="match status" value="1"/>
</dbReference>
<dbReference type="eggNOG" id="COG3941">
    <property type="taxonomic scope" value="Bacteria"/>
</dbReference>
<gene>
    <name evidence="3" type="ordered locus">Calhy_0775</name>
</gene>
<dbReference type="NCBIfam" id="TIGR01760">
    <property type="entry name" value="tape_meas_TP901"/>
    <property type="match status" value="1"/>
</dbReference>
<dbReference type="EMBL" id="CP002219">
    <property type="protein sequence ID" value="ADQ06512.1"/>
    <property type="molecule type" value="Genomic_DNA"/>
</dbReference>
<proteinExistence type="predicted"/>
<reference evidence="3 4" key="2">
    <citation type="journal article" date="2011" name="J. Bacteriol.">
        <title>Complete genome sequences for the anaerobic, extremely thermophilic plant biomass-degrading bacteria Caldicellulosiruptor hydrothermalis, Caldicellulosiruptor kristjanssonii, Caldicellulosiruptor kronotskyensis, Caldicellulosiruptor owensenis, and Caldicellulosiruptor lactoaceticus.</title>
        <authorList>
            <person name="Blumer-Schuette S.E."/>
            <person name="Ozdemir I."/>
            <person name="Mistry D."/>
            <person name="Lucas S."/>
            <person name="Lapidus A."/>
            <person name="Cheng J.F."/>
            <person name="Goodwin L.A."/>
            <person name="Pitluck S."/>
            <person name="Land M.L."/>
            <person name="Hauser L.J."/>
            <person name="Woyke T."/>
            <person name="Mikhailova N."/>
            <person name="Pati A."/>
            <person name="Kyrpides N.C."/>
            <person name="Ivanova N."/>
            <person name="Detter J.C."/>
            <person name="Walston-Davenport K."/>
            <person name="Han S."/>
            <person name="Adams M.W."/>
            <person name="Kelly R.M."/>
        </authorList>
    </citation>
    <scope>NUCLEOTIDE SEQUENCE [LARGE SCALE GENOMIC DNA]</scope>
    <source>
        <strain evidence="4">DSM 18901 / VKM B-2411 / 108</strain>
    </source>
</reference>
<keyword evidence="1" id="KW-1188">Viral release from host cell</keyword>
<keyword evidence="4" id="KW-1185">Reference proteome</keyword>
<dbReference type="RefSeq" id="WP_013402712.1">
    <property type="nucleotide sequence ID" value="NC_014652.1"/>
</dbReference>
<dbReference type="InterPro" id="IPR010090">
    <property type="entry name" value="Phage_tape_meas"/>
</dbReference>
<name>E4QE18_CALH1</name>
<dbReference type="STRING" id="632292.Calhy_0775"/>
<dbReference type="Proteomes" id="UP000006890">
    <property type="component" value="Chromosome"/>
</dbReference>
<evidence type="ECO:0000259" key="2">
    <source>
        <dbReference type="Pfam" id="PF10145"/>
    </source>
</evidence>
<feature type="domain" description="Phage tail tape measure protein" evidence="2">
    <location>
        <begin position="272"/>
        <end position="477"/>
    </location>
</feature>
<dbReference type="PANTHER" id="PTHR37813:SF1">
    <property type="entry name" value="FELS-2 PROPHAGE PROTEIN"/>
    <property type="match status" value="1"/>
</dbReference>
<protein>
    <submittedName>
        <fullName evidence="3">Phage tail tape measure protein, TP901 family</fullName>
    </submittedName>
</protein>
<evidence type="ECO:0000313" key="4">
    <source>
        <dbReference type="Proteomes" id="UP000006890"/>
    </source>
</evidence>
<organism evidence="3 4">
    <name type="scientific">Caldicellulosiruptor hydrothermalis (strain DSM 18901 / VKM B-2411 / 108)</name>
    <dbReference type="NCBI Taxonomy" id="632292"/>
    <lineage>
        <taxon>Bacteria</taxon>
        <taxon>Bacillati</taxon>
        <taxon>Bacillota</taxon>
        <taxon>Bacillota incertae sedis</taxon>
        <taxon>Caldicellulosiruptorales</taxon>
        <taxon>Caldicellulosiruptoraceae</taxon>
        <taxon>Caldicellulosiruptor</taxon>
    </lineage>
</organism>